<comment type="caution">
    <text evidence="3">The sequence shown here is derived from an EMBL/GenBank/DDBJ whole genome shotgun (WGS) entry which is preliminary data.</text>
</comment>
<dbReference type="InterPro" id="IPR055706">
    <property type="entry name" value="Slg1/2_DUF7282"/>
</dbReference>
<evidence type="ECO:0000256" key="1">
    <source>
        <dbReference type="SAM" id="MobiDB-lite"/>
    </source>
</evidence>
<proteinExistence type="predicted"/>
<feature type="compositionally biased region" description="Acidic residues" evidence="1">
    <location>
        <begin position="322"/>
        <end position="374"/>
    </location>
</feature>
<reference evidence="3 4" key="1">
    <citation type="journal article" date="2019" name="Int. J. Syst. Evol. Microbiol.">
        <title>The Global Catalogue of Microorganisms (GCM) 10K type strain sequencing project: providing services to taxonomists for standard genome sequencing and annotation.</title>
        <authorList>
            <consortium name="The Broad Institute Genomics Platform"/>
            <consortium name="The Broad Institute Genome Sequencing Center for Infectious Disease"/>
            <person name="Wu L."/>
            <person name="Ma J."/>
        </authorList>
    </citation>
    <scope>NUCLEOTIDE SEQUENCE [LARGE SCALE GENOMIC DNA]</scope>
    <source>
        <strain evidence="3 4">WLHS5</strain>
    </source>
</reference>
<gene>
    <name evidence="3" type="ORF">ACFO5R_08315</name>
</gene>
<accession>A0ABD5PN37</accession>
<dbReference type="EMBL" id="JBHSFA010000004">
    <property type="protein sequence ID" value="MFC4541930.1"/>
    <property type="molecule type" value="Genomic_DNA"/>
</dbReference>
<dbReference type="RefSeq" id="WP_250142635.1">
    <property type="nucleotide sequence ID" value="NZ_JALIQP010000008.1"/>
</dbReference>
<feature type="region of interest" description="Disordered" evidence="1">
    <location>
        <begin position="590"/>
        <end position="656"/>
    </location>
</feature>
<evidence type="ECO:0000313" key="3">
    <source>
        <dbReference type="EMBL" id="MFC4541930.1"/>
    </source>
</evidence>
<dbReference type="Proteomes" id="UP001595898">
    <property type="component" value="Unassembled WGS sequence"/>
</dbReference>
<feature type="compositionally biased region" description="Acidic residues" evidence="1">
    <location>
        <begin position="590"/>
        <end position="647"/>
    </location>
</feature>
<dbReference type="Gene3D" id="2.60.40.10">
    <property type="entry name" value="Immunoglobulins"/>
    <property type="match status" value="2"/>
</dbReference>
<evidence type="ECO:0000259" key="2">
    <source>
        <dbReference type="Pfam" id="PF23951"/>
    </source>
</evidence>
<dbReference type="AlphaFoldDB" id="A0ABD5PN37"/>
<protein>
    <recommendedName>
        <fullName evidence="2">DUF7282 domain-containing protein</fullName>
    </recommendedName>
</protein>
<sequence length="656" mass="71430">MNARNQLLVVLTALMLLSSSGAMVAGAAPAASVQEDDSASDGDIETDNETVSDDDTETVSEGDDNETADNETPDDGLEETPEEGTQSAMVTFEDQTTDGETVVVQNVTMASGGFVTIHDSSLLVGNVIGSVIGTSEYLEPGTHENVTVTLDEPLEEDETLIAMPHRDTNDNQTYDFVETDGQQDGPYLTPDDEPVTDDAVVTVEDGAVDEEPVDEAPDDSEETEVGDFDVSNLEPMDVTVTQGDVIDVSATITNTGEAEATQTVEFRVDGEALASEEVTLAGDENETVTFEGIDTAALEPGDYTHGVYTEDANQTATLTVEAAEEEPVDEEPVEEEPVEEEPVEEEPVDEEPVEEEPVDEEPVEEEPVDEEPAEDERVIEITIEEATVYVFVIGDVEEDDVVEEPDDVDEEDDLDENVTDDEDALDDEDDVDENVTDDEDDLEENVTDDEDELDDNVTDDEDALDDEDDLDENVTDDEDALDDEDDVDDNVTDDEDEVDEEVSDSFTVENLDAPESATAGDEITVSAEISNPTDEEDTQEIQFRLEGDLVDSQNVTLDAGENETVEFDVDTTDIEPGEYVHMVLSDEFGEVAEIELTEAEEDELDDDDGLDDNETDEDDGLDDEDDDFDDNETDDDFDDNESEDDADAALIGYANS</sequence>
<organism evidence="3 4">
    <name type="scientific">Halosolutus amylolyticus</name>
    <dbReference type="NCBI Taxonomy" id="2932267"/>
    <lineage>
        <taxon>Archaea</taxon>
        <taxon>Methanobacteriati</taxon>
        <taxon>Methanobacteriota</taxon>
        <taxon>Stenosarchaea group</taxon>
        <taxon>Halobacteria</taxon>
        <taxon>Halobacteriales</taxon>
        <taxon>Natrialbaceae</taxon>
        <taxon>Halosolutus</taxon>
    </lineage>
</organism>
<name>A0ABD5PN37_9EURY</name>
<feature type="region of interest" description="Disordered" evidence="1">
    <location>
        <begin position="26"/>
        <end position="86"/>
    </location>
</feature>
<evidence type="ECO:0000313" key="4">
    <source>
        <dbReference type="Proteomes" id="UP001595898"/>
    </source>
</evidence>
<feature type="region of interest" description="Disordered" evidence="1">
    <location>
        <begin position="312"/>
        <end position="538"/>
    </location>
</feature>
<dbReference type="InterPro" id="IPR013783">
    <property type="entry name" value="Ig-like_fold"/>
</dbReference>
<feature type="compositionally biased region" description="Acidic residues" evidence="1">
    <location>
        <begin position="395"/>
        <end position="503"/>
    </location>
</feature>
<dbReference type="Pfam" id="PF23951">
    <property type="entry name" value="DUF7282"/>
    <property type="match status" value="1"/>
</dbReference>
<feature type="compositionally biased region" description="Acidic residues" evidence="1">
    <location>
        <begin position="34"/>
        <end position="82"/>
    </location>
</feature>
<keyword evidence="4" id="KW-1185">Reference proteome</keyword>
<feature type="domain" description="DUF7282" evidence="2">
    <location>
        <begin position="88"/>
        <end position="202"/>
    </location>
</feature>